<evidence type="ECO:0000313" key="15">
    <source>
        <dbReference type="EMBL" id="KAF0770463.1"/>
    </source>
</evidence>
<dbReference type="InterPro" id="IPR010935">
    <property type="entry name" value="SMC_hinge"/>
</dbReference>
<accession>A0A6G0ZIR4</accession>
<keyword evidence="4" id="KW-0547">Nucleotide-binding</keyword>
<evidence type="ECO:0000256" key="12">
    <source>
        <dbReference type="SAM" id="Coils"/>
    </source>
</evidence>
<comment type="similarity">
    <text evidence="2">Belongs to the SMC family. SMC4 subfamily.</text>
</comment>
<dbReference type="PIRSF" id="PIRSF005719">
    <property type="entry name" value="SMC"/>
    <property type="match status" value="1"/>
</dbReference>
<dbReference type="EMBL" id="VUJU01000431">
    <property type="protein sequence ID" value="KAF0770463.1"/>
    <property type="molecule type" value="Genomic_DNA"/>
</dbReference>
<evidence type="ECO:0000259" key="14">
    <source>
        <dbReference type="SMART" id="SM00968"/>
    </source>
</evidence>
<dbReference type="Pfam" id="PF02463">
    <property type="entry name" value="SMC_N"/>
    <property type="match status" value="2"/>
</dbReference>
<keyword evidence="7 12" id="KW-0175">Coiled coil</keyword>
<keyword evidence="5" id="KW-0498">Mitosis</keyword>
<dbReference type="GO" id="GO:0005524">
    <property type="term" value="F:ATP binding"/>
    <property type="evidence" value="ECO:0007669"/>
    <property type="project" value="UniProtKB-KW"/>
</dbReference>
<dbReference type="Gene3D" id="3.30.70.1620">
    <property type="match status" value="1"/>
</dbReference>
<evidence type="ECO:0000256" key="13">
    <source>
        <dbReference type="SAM" id="MobiDB-lite"/>
    </source>
</evidence>
<protein>
    <recommendedName>
        <fullName evidence="11">Structural maintenance of chromosomes protein</fullName>
    </recommendedName>
</protein>
<evidence type="ECO:0000256" key="11">
    <source>
        <dbReference type="PIRNR" id="PIRNR005719"/>
    </source>
</evidence>
<dbReference type="InterPro" id="IPR036277">
    <property type="entry name" value="SMC_hinge_sf"/>
</dbReference>
<dbReference type="FunFam" id="3.40.50.300:FF:000481">
    <property type="entry name" value="Structural maintenance of chromosomes 4"/>
    <property type="match status" value="1"/>
</dbReference>
<dbReference type="SMART" id="SM00968">
    <property type="entry name" value="SMC_hinge"/>
    <property type="match status" value="1"/>
</dbReference>
<evidence type="ECO:0000256" key="3">
    <source>
        <dbReference type="ARBA" id="ARBA00022618"/>
    </source>
</evidence>
<feature type="region of interest" description="Disordered" evidence="13">
    <location>
        <begin position="1101"/>
        <end position="1141"/>
    </location>
</feature>
<evidence type="ECO:0000256" key="6">
    <source>
        <dbReference type="ARBA" id="ARBA00022840"/>
    </source>
</evidence>
<feature type="domain" description="SMC hinge" evidence="14">
    <location>
        <begin position="605"/>
        <end position="721"/>
    </location>
</feature>
<reference evidence="15 16" key="1">
    <citation type="submission" date="2019-08" db="EMBL/GenBank/DDBJ databases">
        <title>Whole genome of Aphis craccivora.</title>
        <authorList>
            <person name="Voronova N.V."/>
            <person name="Shulinski R.S."/>
            <person name="Bandarenka Y.V."/>
            <person name="Zhorov D.G."/>
            <person name="Warner D."/>
        </authorList>
    </citation>
    <scope>NUCLEOTIDE SEQUENCE [LARGE SCALE GENOMIC DNA]</scope>
    <source>
        <strain evidence="15">180601</strain>
        <tissue evidence="15">Whole Body</tissue>
    </source>
</reference>
<dbReference type="PANTHER" id="PTHR18937">
    <property type="entry name" value="STRUCTURAL MAINTENANCE OF CHROMOSOMES SMC FAMILY MEMBER"/>
    <property type="match status" value="1"/>
</dbReference>
<evidence type="ECO:0000256" key="1">
    <source>
        <dbReference type="ARBA" id="ARBA00004123"/>
    </source>
</evidence>
<evidence type="ECO:0000256" key="8">
    <source>
        <dbReference type="ARBA" id="ARBA00023067"/>
    </source>
</evidence>
<gene>
    <name evidence="15" type="ORF">FWK35_00012988</name>
</gene>
<dbReference type="OrthoDB" id="5575062at2759"/>
<feature type="compositionally biased region" description="Basic and acidic residues" evidence="13">
    <location>
        <begin position="1120"/>
        <end position="1140"/>
    </location>
</feature>
<dbReference type="PANTHER" id="PTHR18937:SF172">
    <property type="entry name" value="STRUCTURAL MAINTENANCE OF CHROMOSOMES PROTEIN"/>
    <property type="match status" value="1"/>
</dbReference>
<dbReference type="Pfam" id="PF06470">
    <property type="entry name" value="SMC_hinge"/>
    <property type="match status" value="1"/>
</dbReference>
<comment type="caution">
    <text evidence="15">The sequence shown here is derived from an EMBL/GenBank/DDBJ whole genome shotgun (WGS) entry which is preliminary data.</text>
</comment>
<evidence type="ECO:0000256" key="4">
    <source>
        <dbReference type="ARBA" id="ARBA00022741"/>
    </source>
</evidence>
<name>A0A6G0ZIR4_APHCR</name>
<dbReference type="InterPro" id="IPR003395">
    <property type="entry name" value="RecF/RecN/SMC_N"/>
</dbReference>
<dbReference type="Proteomes" id="UP000478052">
    <property type="component" value="Unassembled WGS sequence"/>
</dbReference>
<keyword evidence="6" id="KW-0067">ATP-binding</keyword>
<evidence type="ECO:0000313" key="16">
    <source>
        <dbReference type="Proteomes" id="UP000478052"/>
    </source>
</evidence>
<keyword evidence="10" id="KW-0131">Cell cycle</keyword>
<dbReference type="Gene3D" id="1.20.1060.20">
    <property type="match status" value="1"/>
</dbReference>
<dbReference type="GO" id="GO:0000796">
    <property type="term" value="C:condensin complex"/>
    <property type="evidence" value="ECO:0007669"/>
    <property type="project" value="TreeGrafter"/>
</dbReference>
<evidence type="ECO:0000256" key="7">
    <source>
        <dbReference type="ARBA" id="ARBA00023054"/>
    </source>
</evidence>
<dbReference type="GO" id="GO:0051301">
    <property type="term" value="P:cell division"/>
    <property type="evidence" value="ECO:0007669"/>
    <property type="project" value="UniProtKB-KW"/>
</dbReference>
<comment type="subcellular location">
    <subcellularLocation>
        <location evidence="1 11">Nucleus</location>
    </subcellularLocation>
</comment>
<evidence type="ECO:0000256" key="2">
    <source>
        <dbReference type="ARBA" id="ARBA00006005"/>
    </source>
</evidence>
<feature type="coiled-coil region" evidence="12">
    <location>
        <begin position="498"/>
        <end position="578"/>
    </location>
</feature>
<dbReference type="InterPro" id="IPR027417">
    <property type="entry name" value="P-loop_NTPase"/>
</dbReference>
<proteinExistence type="inferred from homology"/>
<evidence type="ECO:0000256" key="9">
    <source>
        <dbReference type="ARBA" id="ARBA00023242"/>
    </source>
</evidence>
<dbReference type="GO" id="GO:0005634">
    <property type="term" value="C:nucleus"/>
    <property type="evidence" value="ECO:0007669"/>
    <property type="project" value="UniProtKB-SubCell"/>
</dbReference>
<dbReference type="GO" id="GO:0007076">
    <property type="term" value="P:mitotic chromosome condensation"/>
    <property type="evidence" value="ECO:0007669"/>
    <property type="project" value="TreeGrafter"/>
</dbReference>
<sequence length="1396" mass="161328">MRLDIMVVKRKDKATNHDTPGKNKRIRQEKVGDFSDDEDLSDIDDAEIFNGIRIPVELPPITSAEENPGPRMVITEIVANNFKSYYGEVTIGKFHKSLTSIVGANGSGKSNVIDSLLFVFGYRSSKIRSKKVSVLLHKSDKHTDVRQCSVTVHFVHIQDDITAQTGFIPIPGTEIKITRTAFKDNSSFYTLNDKRVKFKDIAIILKKNGIDLVHNRFLILQGEVEQIAMMKPKSENDHSTGMLEYLEDVIGTVRYKKPITKLEEKVKDLSLEKNEKITRLKFVAKEREELIEPVEAVIHFLKLENRITRLNNKQYQKDRFDIELTIKSKTETQNKINEEINSNEKEINTISKDKKQFEKKIQDLSEKLKSDNLILKKNEEKHKKCLRKKSQLNDEYNQTKTQITKYENSIQQEQKKITKAEGVPKIKEAELKKLKSELPILEEKCIELEANYTKINSSGFEKSKKFRDEKDLLAPEELKLQKLVGSKQNQFQTLKTEFEVLIDTEKSEKEKLTNLEEQMTGGVEKFQEYMRKKEKAEADILSSKDIIKDLETKIKKLNEDEKQMKTKLQNIRQSLTEKRTAYAETTERSRPIQYILSLKDKGEINGLLGRCGDYGQVEGKYDIPACTACGSTDQIVVETSDAAHACIQKLRTNNIGRLTFSIMPQVLKLKPHADANNNYPENAKRVFDFIQILDQRFRLTFYSGLYDTLLAEDLEQARRIAFGTKTRYRVVTYKGDLIDQSGIMSGGGRPIKGKIGPQEIRSKYVSGNSSVVSQNEVENLDKIAKDLEIKLRDTQCNIFDFQANIDQNLRQIEDLNMIAWKEKENHLKSMIEAQKLTIIKKKTDPIAVAKKKSEIQEAEKDSEHSNEYIDFIMISNFYEIYRKREKLQFWTNGVTVWVPSVPSIFIIELQQSKVEYDKIKSKMDSLKKQIEEITEGQPKEAKRLLDEATKKLENTRHQINQVDIDIQGAQRQIKKSESQIETLKDDIIECKKNMESYKEELNKNEILLEELNDKNKEITISIEEQKTKIKEMTSEDDKNLVRTNELRLENIKLKNDLHSIKSEIKISVDQLNDINDKISKLKVHKIPEIDCAQRDPVIESYQNLGSKSHNKTTSDEDNEKENNETNKMAQKQDDPDKMQVDDVDDIDSDTKELPQYSTEQLAQFNTTETTSIRASLYEEMRNLDKPNFKILEEFKKRTQQYNDKANEVAEVLKLYNDHIEMINKVRQRRRDEFMASFRKITIKLKEMYQMITLGGDAELELVDSLDPFSEGINFSVRPPKKTWKVISNLSGGEKTLSSLALVFALHYYKPSPLYVMDEIDAALDFKNVSIIAYYIKERTKNSQFIIISLRSNMFEKANVLVGIYKTNDCTATSSIKTDKYQGMIKGALYKYAKKVD</sequence>
<organism evidence="15 16">
    <name type="scientific">Aphis craccivora</name>
    <name type="common">Cowpea aphid</name>
    <dbReference type="NCBI Taxonomy" id="307492"/>
    <lineage>
        <taxon>Eukaryota</taxon>
        <taxon>Metazoa</taxon>
        <taxon>Ecdysozoa</taxon>
        <taxon>Arthropoda</taxon>
        <taxon>Hexapoda</taxon>
        <taxon>Insecta</taxon>
        <taxon>Pterygota</taxon>
        <taxon>Neoptera</taxon>
        <taxon>Paraneoptera</taxon>
        <taxon>Hemiptera</taxon>
        <taxon>Sternorrhyncha</taxon>
        <taxon>Aphidomorpha</taxon>
        <taxon>Aphidoidea</taxon>
        <taxon>Aphididae</taxon>
        <taxon>Aphidini</taxon>
        <taxon>Aphis</taxon>
        <taxon>Aphis</taxon>
    </lineage>
</organism>
<dbReference type="InterPro" id="IPR024704">
    <property type="entry name" value="SMC"/>
</dbReference>
<dbReference type="SUPFAM" id="SSF52540">
    <property type="entry name" value="P-loop containing nucleoside triphosphate hydrolases"/>
    <property type="match status" value="1"/>
</dbReference>
<evidence type="ECO:0000256" key="10">
    <source>
        <dbReference type="ARBA" id="ARBA00023306"/>
    </source>
</evidence>
<keyword evidence="3" id="KW-0132">Cell division</keyword>
<keyword evidence="16" id="KW-1185">Reference proteome</keyword>
<feature type="coiled-coil region" evidence="12">
    <location>
        <begin position="340"/>
        <end position="451"/>
    </location>
</feature>
<evidence type="ECO:0000256" key="5">
    <source>
        <dbReference type="ARBA" id="ARBA00022776"/>
    </source>
</evidence>
<dbReference type="GO" id="GO:0016887">
    <property type="term" value="F:ATP hydrolysis activity"/>
    <property type="evidence" value="ECO:0007669"/>
    <property type="project" value="InterPro"/>
</dbReference>
<dbReference type="SUPFAM" id="SSF75553">
    <property type="entry name" value="Smc hinge domain"/>
    <property type="match status" value="1"/>
</dbReference>
<keyword evidence="8" id="KW-0226">DNA condensation</keyword>
<keyword evidence="9 11" id="KW-0539">Nucleus</keyword>
<dbReference type="Gene3D" id="3.40.50.300">
    <property type="entry name" value="P-loop containing nucleotide triphosphate hydrolases"/>
    <property type="match status" value="2"/>
</dbReference>
<feature type="coiled-coil region" evidence="12">
    <location>
        <begin position="909"/>
        <end position="1035"/>
    </location>
</feature>